<feature type="transmembrane region" description="Helical" evidence="6">
    <location>
        <begin position="111"/>
        <end position="127"/>
    </location>
</feature>
<sequence length="140" mass="15068">MSLARRLDTPFVRFLATGGIAAGANILSRIALSMVLPFDLAVVIAYLVGMLTAYLLMRAFVFEASGRGMRSELTRFAIINGIALVQVWVVSVGLARWLFPAIGFTFHAETVAHVIGVLSPVVTSYAGHKFYSFAGRTDGA</sequence>
<accession>A0A2S0NBI5</accession>
<keyword evidence="4 6" id="KW-1133">Transmembrane helix</keyword>
<dbReference type="AlphaFoldDB" id="A0A2S0NBI5"/>
<feature type="transmembrane region" description="Helical" evidence="6">
    <location>
        <begin position="12"/>
        <end position="32"/>
    </location>
</feature>
<organism evidence="8 9">
    <name type="scientific">Phreatobacter cathodiphilus</name>
    <dbReference type="NCBI Taxonomy" id="1868589"/>
    <lineage>
        <taxon>Bacteria</taxon>
        <taxon>Pseudomonadati</taxon>
        <taxon>Pseudomonadota</taxon>
        <taxon>Alphaproteobacteria</taxon>
        <taxon>Hyphomicrobiales</taxon>
        <taxon>Phreatobacteraceae</taxon>
        <taxon>Phreatobacter</taxon>
    </lineage>
</organism>
<dbReference type="GO" id="GO:0000271">
    <property type="term" value="P:polysaccharide biosynthetic process"/>
    <property type="evidence" value="ECO:0007669"/>
    <property type="project" value="InterPro"/>
</dbReference>
<dbReference type="EMBL" id="CP027668">
    <property type="protein sequence ID" value="AVO45518.1"/>
    <property type="molecule type" value="Genomic_DNA"/>
</dbReference>
<feature type="transmembrane region" description="Helical" evidence="6">
    <location>
        <begin position="38"/>
        <end position="56"/>
    </location>
</feature>
<dbReference type="OrthoDB" id="7060875at2"/>
<dbReference type="Proteomes" id="UP000237889">
    <property type="component" value="Chromosome"/>
</dbReference>
<feature type="domain" description="GtrA/DPMS transmembrane" evidence="7">
    <location>
        <begin position="13"/>
        <end position="133"/>
    </location>
</feature>
<dbReference type="InterPro" id="IPR051401">
    <property type="entry name" value="GtrA_CellWall_Glycosyl"/>
</dbReference>
<keyword evidence="5 6" id="KW-0472">Membrane</keyword>
<dbReference type="KEGG" id="phr:C6569_10830"/>
<keyword evidence="9" id="KW-1185">Reference proteome</keyword>
<comment type="subcellular location">
    <subcellularLocation>
        <location evidence="1">Membrane</location>
        <topology evidence="1">Multi-pass membrane protein</topology>
    </subcellularLocation>
</comment>
<dbReference type="PANTHER" id="PTHR38459:SF1">
    <property type="entry name" value="PROPHAGE BACTOPRENOL-LINKED GLUCOSE TRANSLOCASE HOMOLOG"/>
    <property type="match status" value="1"/>
</dbReference>
<evidence type="ECO:0000256" key="5">
    <source>
        <dbReference type="ARBA" id="ARBA00023136"/>
    </source>
</evidence>
<dbReference type="InterPro" id="IPR007267">
    <property type="entry name" value="GtrA_DPMS_TM"/>
</dbReference>
<keyword evidence="3 6" id="KW-0812">Transmembrane</keyword>
<reference evidence="8 9" key="1">
    <citation type="submission" date="2018-03" db="EMBL/GenBank/DDBJ databases">
        <title>Genome sequencing of Phreatobacter sp.</title>
        <authorList>
            <person name="Kim S.-J."/>
            <person name="Heo J."/>
            <person name="Kwon S.-W."/>
        </authorList>
    </citation>
    <scope>NUCLEOTIDE SEQUENCE [LARGE SCALE GENOMIC DNA]</scope>
    <source>
        <strain evidence="8 9">S-12</strain>
    </source>
</reference>
<dbReference type="GO" id="GO:0005886">
    <property type="term" value="C:plasma membrane"/>
    <property type="evidence" value="ECO:0007669"/>
    <property type="project" value="TreeGrafter"/>
</dbReference>
<protein>
    <recommendedName>
        <fullName evidence="7">GtrA/DPMS transmembrane domain-containing protein</fullName>
    </recommendedName>
</protein>
<evidence type="ECO:0000256" key="1">
    <source>
        <dbReference type="ARBA" id="ARBA00004141"/>
    </source>
</evidence>
<dbReference type="RefSeq" id="WP_106748859.1">
    <property type="nucleotide sequence ID" value="NZ_CP027668.1"/>
</dbReference>
<evidence type="ECO:0000256" key="4">
    <source>
        <dbReference type="ARBA" id="ARBA00022989"/>
    </source>
</evidence>
<evidence type="ECO:0000259" key="7">
    <source>
        <dbReference type="Pfam" id="PF04138"/>
    </source>
</evidence>
<comment type="similarity">
    <text evidence="2">Belongs to the GtrA family.</text>
</comment>
<evidence type="ECO:0000313" key="8">
    <source>
        <dbReference type="EMBL" id="AVO45518.1"/>
    </source>
</evidence>
<dbReference type="Pfam" id="PF04138">
    <property type="entry name" value="GtrA_DPMS_TM"/>
    <property type="match status" value="1"/>
</dbReference>
<proteinExistence type="inferred from homology"/>
<feature type="transmembrane region" description="Helical" evidence="6">
    <location>
        <begin position="77"/>
        <end position="99"/>
    </location>
</feature>
<gene>
    <name evidence="8" type="ORF">C6569_10830</name>
</gene>
<name>A0A2S0NBI5_9HYPH</name>
<dbReference type="PANTHER" id="PTHR38459">
    <property type="entry name" value="PROPHAGE BACTOPRENOL-LINKED GLUCOSE TRANSLOCASE HOMOLOG"/>
    <property type="match status" value="1"/>
</dbReference>
<evidence type="ECO:0000256" key="2">
    <source>
        <dbReference type="ARBA" id="ARBA00009399"/>
    </source>
</evidence>
<evidence type="ECO:0000256" key="3">
    <source>
        <dbReference type="ARBA" id="ARBA00022692"/>
    </source>
</evidence>
<evidence type="ECO:0000313" key="9">
    <source>
        <dbReference type="Proteomes" id="UP000237889"/>
    </source>
</evidence>
<evidence type="ECO:0000256" key="6">
    <source>
        <dbReference type="SAM" id="Phobius"/>
    </source>
</evidence>